<evidence type="ECO:0000313" key="5">
    <source>
        <dbReference type="EMBL" id="PVD34347.1"/>
    </source>
</evidence>
<evidence type="ECO:0000256" key="1">
    <source>
        <dbReference type="ARBA" id="ARBA00009631"/>
    </source>
</evidence>
<dbReference type="InterPro" id="IPR000557">
    <property type="entry name" value="Calponin_repeat"/>
</dbReference>
<proteinExistence type="inferred from homology"/>
<dbReference type="GO" id="GO:0051015">
    <property type="term" value="F:actin filament binding"/>
    <property type="evidence" value="ECO:0007669"/>
    <property type="project" value="TreeGrafter"/>
</dbReference>
<dbReference type="PANTHER" id="PTHR47385">
    <property type="entry name" value="CALPONIN"/>
    <property type="match status" value="1"/>
</dbReference>
<dbReference type="InterPro" id="IPR036872">
    <property type="entry name" value="CH_dom_sf"/>
</dbReference>
<protein>
    <recommendedName>
        <fullName evidence="2">Transgelin</fullName>
    </recommendedName>
</protein>
<evidence type="ECO:0000256" key="2">
    <source>
        <dbReference type="RuleBase" id="RU361224"/>
    </source>
</evidence>
<dbReference type="InterPro" id="IPR050606">
    <property type="entry name" value="Calponin-like"/>
</dbReference>
<dbReference type="GO" id="GO:0007015">
    <property type="term" value="P:actin filament organization"/>
    <property type="evidence" value="ECO:0007669"/>
    <property type="project" value="TreeGrafter"/>
</dbReference>
<dbReference type="PROSITE" id="PS01052">
    <property type="entry name" value="CALPONIN_1"/>
    <property type="match status" value="1"/>
</dbReference>
<dbReference type="PANTHER" id="PTHR47385:SF14">
    <property type="entry name" value="TRANSGELIN"/>
    <property type="match status" value="1"/>
</dbReference>
<evidence type="ECO:0000313" key="6">
    <source>
        <dbReference type="Proteomes" id="UP000245119"/>
    </source>
</evidence>
<dbReference type="AlphaFoldDB" id="A0A2T7PLT1"/>
<dbReference type="SMART" id="SM00033">
    <property type="entry name" value="CH"/>
    <property type="match status" value="1"/>
</dbReference>
<evidence type="ECO:0000256" key="3">
    <source>
        <dbReference type="SAM" id="MobiDB-lite"/>
    </source>
</evidence>
<dbReference type="PROSITE" id="PS51122">
    <property type="entry name" value="CALPONIN_2"/>
    <property type="match status" value="1"/>
</dbReference>
<feature type="domain" description="Calponin-homology (CH)" evidence="4">
    <location>
        <begin position="115"/>
        <end position="229"/>
    </location>
</feature>
<dbReference type="GO" id="GO:0015629">
    <property type="term" value="C:actin cytoskeleton"/>
    <property type="evidence" value="ECO:0007669"/>
    <property type="project" value="TreeGrafter"/>
</dbReference>
<dbReference type="EMBL" id="PZQS01000003">
    <property type="protein sequence ID" value="PVD34347.1"/>
    <property type="molecule type" value="Genomic_DNA"/>
</dbReference>
<dbReference type="Pfam" id="PF00402">
    <property type="entry name" value="Calponin"/>
    <property type="match status" value="1"/>
</dbReference>
<accession>A0A2T7PLT1</accession>
<dbReference type="OrthoDB" id="21595at2759"/>
<gene>
    <name evidence="5" type="ORF">C0Q70_05618</name>
</gene>
<organism evidence="5 6">
    <name type="scientific">Pomacea canaliculata</name>
    <name type="common">Golden apple snail</name>
    <dbReference type="NCBI Taxonomy" id="400727"/>
    <lineage>
        <taxon>Eukaryota</taxon>
        <taxon>Metazoa</taxon>
        <taxon>Spiralia</taxon>
        <taxon>Lophotrochozoa</taxon>
        <taxon>Mollusca</taxon>
        <taxon>Gastropoda</taxon>
        <taxon>Caenogastropoda</taxon>
        <taxon>Architaenioglossa</taxon>
        <taxon>Ampullarioidea</taxon>
        <taxon>Ampullariidae</taxon>
        <taxon>Pomacea</taxon>
    </lineage>
</organism>
<dbReference type="Proteomes" id="UP000245119">
    <property type="component" value="Linkage Group LG3"/>
</dbReference>
<feature type="region of interest" description="Disordered" evidence="3">
    <location>
        <begin position="78"/>
        <end position="97"/>
    </location>
</feature>
<comment type="caution">
    <text evidence="5">The sequence shown here is derived from an EMBL/GenBank/DDBJ whole genome shotgun (WGS) entry which is preliminary data.</text>
</comment>
<sequence length="288" mass="31907">MITAKRSRADGSLAYPLSVRVTFCHSGARLRRSFDGLERKLNFTGHRASVCFCSSSCLIRDGVAPIIRAAGAVKRDTRYTMGNPDQNPEGKNGDSAPWVRTDAEVNKKIKEKYDVNLEQESREWIECLLNIELVPGADPKTPLGHDKFCEVLRDGQILCRFINVLKPGSVKKINPPKTNFFMMENIGKFLEACTAYGLSVQDQFNTAALFERTNMTQVVNTLHALGRKAQANGFEGPTIGVRESAYNPRNFSEETLREGQTIIGLQMGTNKGANQKGINFGKGRSITD</sequence>
<dbReference type="InterPro" id="IPR003096">
    <property type="entry name" value="SM22_calponin"/>
</dbReference>
<name>A0A2T7PLT1_POMCA</name>
<evidence type="ECO:0000259" key="4">
    <source>
        <dbReference type="PROSITE" id="PS50021"/>
    </source>
</evidence>
<dbReference type="InterPro" id="IPR001715">
    <property type="entry name" value="CH_dom"/>
</dbReference>
<dbReference type="SUPFAM" id="SSF47576">
    <property type="entry name" value="Calponin-homology domain, CH-domain"/>
    <property type="match status" value="1"/>
</dbReference>
<dbReference type="PRINTS" id="PR00888">
    <property type="entry name" value="SM22CALPONIN"/>
</dbReference>
<dbReference type="PROSITE" id="PS50021">
    <property type="entry name" value="CH"/>
    <property type="match status" value="1"/>
</dbReference>
<comment type="similarity">
    <text evidence="1 2">Belongs to the calponin family.</text>
</comment>
<keyword evidence="6" id="KW-1185">Reference proteome</keyword>
<reference evidence="5 6" key="1">
    <citation type="submission" date="2018-04" db="EMBL/GenBank/DDBJ databases">
        <title>The genome of golden apple snail Pomacea canaliculata provides insight into stress tolerance and invasive adaptation.</title>
        <authorList>
            <person name="Liu C."/>
            <person name="Liu B."/>
            <person name="Ren Y."/>
            <person name="Zhang Y."/>
            <person name="Wang H."/>
            <person name="Li S."/>
            <person name="Jiang F."/>
            <person name="Yin L."/>
            <person name="Zhang G."/>
            <person name="Qian W."/>
            <person name="Fan W."/>
        </authorList>
    </citation>
    <scope>NUCLEOTIDE SEQUENCE [LARGE SCALE GENOMIC DNA]</scope>
    <source>
        <strain evidence="5">SZHN2017</strain>
        <tissue evidence="5">Muscle</tissue>
    </source>
</reference>
<dbReference type="Gene3D" id="1.10.418.10">
    <property type="entry name" value="Calponin-like domain"/>
    <property type="match status" value="1"/>
</dbReference>
<dbReference type="STRING" id="400727.A0A2T7PLT1"/>
<dbReference type="Pfam" id="PF00307">
    <property type="entry name" value="CH"/>
    <property type="match status" value="1"/>
</dbReference>